<dbReference type="AlphaFoldDB" id="A0A8H7VJU6"/>
<comment type="caution">
    <text evidence="1">The sequence shown here is derived from an EMBL/GenBank/DDBJ whole genome shotgun (WGS) entry which is preliminary data.</text>
</comment>
<evidence type="ECO:0000313" key="1">
    <source>
        <dbReference type="EMBL" id="KAG2223205.1"/>
    </source>
</evidence>
<evidence type="ECO:0000313" key="2">
    <source>
        <dbReference type="Proteomes" id="UP000646827"/>
    </source>
</evidence>
<dbReference type="EMBL" id="JAEPRB010000066">
    <property type="protein sequence ID" value="KAG2223205.1"/>
    <property type="molecule type" value="Genomic_DNA"/>
</dbReference>
<name>A0A8H7VJU6_9FUNG</name>
<protein>
    <submittedName>
        <fullName evidence="1">Uncharacterized protein</fullName>
    </submittedName>
</protein>
<sequence length="216" mass="25650">MIDIAVIRFNERHVTTTNDARTTLTDSTALDSPEIWNPLWDGSTDIYAKYHLDELLRNYWQIYLDDVEEINPFIEAGRRLFISSMDIIGSSYCDCDDTRRDDFYVQMIIDMDKCKRRRTIKRKPRSYFGEVIFYFRHTQQSLTKLVALVEVWEVELMVDGVPYQQRKFNHRYIVVSVGDIYSIAAIYTSTYKRRCIVWPEMYGLDNKELGLLSDLY</sequence>
<proteinExistence type="predicted"/>
<accession>A0A8H7VJU6</accession>
<dbReference type="Proteomes" id="UP000646827">
    <property type="component" value="Unassembled WGS sequence"/>
</dbReference>
<reference evidence="1 2" key="1">
    <citation type="submission" date="2020-12" db="EMBL/GenBank/DDBJ databases">
        <title>Metabolic potential, ecology and presence of endohyphal bacteria is reflected in genomic diversity of Mucoromycotina.</title>
        <authorList>
            <person name="Muszewska A."/>
            <person name="Okrasinska A."/>
            <person name="Steczkiewicz K."/>
            <person name="Drgas O."/>
            <person name="Orlowska M."/>
            <person name="Perlinska-Lenart U."/>
            <person name="Aleksandrzak-Piekarczyk T."/>
            <person name="Szatraj K."/>
            <person name="Zielenkiewicz U."/>
            <person name="Pilsyk S."/>
            <person name="Malc E."/>
            <person name="Mieczkowski P."/>
            <person name="Kruszewska J.S."/>
            <person name="Biernat P."/>
            <person name="Pawlowska J."/>
        </authorList>
    </citation>
    <scope>NUCLEOTIDE SEQUENCE [LARGE SCALE GENOMIC DNA]</scope>
    <source>
        <strain evidence="1 2">CBS 142.35</strain>
    </source>
</reference>
<keyword evidence="2" id="KW-1185">Reference proteome</keyword>
<dbReference type="OrthoDB" id="10544222at2759"/>
<gene>
    <name evidence="1" type="ORF">INT45_011551</name>
</gene>
<organism evidence="1 2">
    <name type="scientific">Circinella minor</name>
    <dbReference type="NCBI Taxonomy" id="1195481"/>
    <lineage>
        <taxon>Eukaryota</taxon>
        <taxon>Fungi</taxon>
        <taxon>Fungi incertae sedis</taxon>
        <taxon>Mucoromycota</taxon>
        <taxon>Mucoromycotina</taxon>
        <taxon>Mucoromycetes</taxon>
        <taxon>Mucorales</taxon>
        <taxon>Lichtheimiaceae</taxon>
        <taxon>Circinella</taxon>
    </lineage>
</organism>